<protein>
    <submittedName>
        <fullName evidence="1">Uncharacterized protein</fullName>
    </submittedName>
</protein>
<name>A0A9W9YIC5_9CNID</name>
<sequence>MQVDKTFVRGRTMRVFAEEKGVAPADGWVSRSRLDGNLTFRVEPPDASVFKPYDVTFHTQMKIERLHGGQWVSFDYDDVYRNGHYSAVRNHIRNAADTAPGNPPIPQANGAEIPTAPRARFSCPLPIIHNVEIRMNTVDSLNTPTEYDAVKEYVRWLMNTTDGEKRDLENMRDKNYWYDQTARRFSSFHCAEDRDCVGIYRTDAELDVNGGRLREQFKNVIAMDKDLQANGGVKSYTTNIPHGFFERVENQPGWQNFDMNLKLSKDNLLLVARTAVNNGKGAVLAENAVRIMYNLNETYVEYQYLETDKSEGMETLVEDNQVFVTAEQMNLLISEPITNPFTHSDGQILDKLSDPDFGDIFPKTAYFFVHLQSEMRGEGSLGRDAYSFKPWHITGIQPRQGDRPIWDEEPTIPWRPHHTTTLTMALSLKTPMCRTWSTKCSWMQTNPDT</sequence>
<organism evidence="1 2">
    <name type="scientific">Desmophyllum pertusum</name>
    <dbReference type="NCBI Taxonomy" id="174260"/>
    <lineage>
        <taxon>Eukaryota</taxon>
        <taxon>Metazoa</taxon>
        <taxon>Cnidaria</taxon>
        <taxon>Anthozoa</taxon>
        <taxon>Hexacorallia</taxon>
        <taxon>Scleractinia</taxon>
        <taxon>Caryophylliina</taxon>
        <taxon>Caryophylliidae</taxon>
        <taxon>Desmophyllum</taxon>
    </lineage>
</organism>
<proteinExistence type="predicted"/>
<keyword evidence="2" id="KW-1185">Reference proteome</keyword>
<gene>
    <name evidence="1" type="ORF">OS493_037019</name>
</gene>
<reference evidence="1" key="1">
    <citation type="submission" date="2023-01" db="EMBL/GenBank/DDBJ databases">
        <title>Genome assembly of the deep-sea coral Lophelia pertusa.</title>
        <authorList>
            <person name="Herrera S."/>
            <person name="Cordes E."/>
        </authorList>
    </citation>
    <scope>NUCLEOTIDE SEQUENCE</scope>
    <source>
        <strain evidence="1">USNM1676648</strain>
        <tissue evidence="1">Polyp</tissue>
    </source>
</reference>
<dbReference type="AlphaFoldDB" id="A0A9W9YIC5"/>
<evidence type="ECO:0000313" key="1">
    <source>
        <dbReference type="EMBL" id="KAJ7351066.1"/>
    </source>
</evidence>
<dbReference type="Proteomes" id="UP001163046">
    <property type="component" value="Unassembled WGS sequence"/>
</dbReference>
<evidence type="ECO:0000313" key="2">
    <source>
        <dbReference type="Proteomes" id="UP001163046"/>
    </source>
</evidence>
<dbReference type="EMBL" id="MU827367">
    <property type="protein sequence ID" value="KAJ7351066.1"/>
    <property type="molecule type" value="Genomic_DNA"/>
</dbReference>
<accession>A0A9W9YIC5</accession>
<comment type="caution">
    <text evidence="1">The sequence shown here is derived from an EMBL/GenBank/DDBJ whole genome shotgun (WGS) entry which is preliminary data.</text>
</comment>